<accession>A0A8J2KES0</accession>
<dbReference type="Proteomes" id="UP000708208">
    <property type="component" value="Unassembled WGS sequence"/>
</dbReference>
<reference evidence="2" key="1">
    <citation type="submission" date="2021-06" db="EMBL/GenBank/DDBJ databases">
        <authorList>
            <person name="Hodson N. C."/>
            <person name="Mongue J. A."/>
            <person name="Jaron S. K."/>
        </authorList>
    </citation>
    <scope>NUCLEOTIDE SEQUENCE</scope>
</reference>
<organism evidence="2 3">
    <name type="scientific">Allacma fusca</name>
    <dbReference type="NCBI Taxonomy" id="39272"/>
    <lineage>
        <taxon>Eukaryota</taxon>
        <taxon>Metazoa</taxon>
        <taxon>Ecdysozoa</taxon>
        <taxon>Arthropoda</taxon>
        <taxon>Hexapoda</taxon>
        <taxon>Collembola</taxon>
        <taxon>Symphypleona</taxon>
        <taxon>Sminthuridae</taxon>
        <taxon>Allacma</taxon>
    </lineage>
</organism>
<gene>
    <name evidence="2" type="ORF">AFUS01_LOCUS22323</name>
</gene>
<evidence type="ECO:0000256" key="1">
    <source>
        <dbReference type="SAM" id="SignalP"/>
    </source>
</evidence>
<proteinExistence type="predicted"/>
<name>A0A8J2KES0_9HEXA</name>
<evidence type="ECO:0000313" key="2">
    <source>
        <dbReference type="EMBL" id="CAG7733906.1"/>
    </source>
</evidence>
<dbReference type="EMBL" id="CAJVCH010258756">
    <property type="protein sequence ID" value="CAG7733906.1"/>
    <property type="molecule type" value="Genomic_DNA"/>
</dbReference>
<feature type="chain" id="PRO_5035173712" evidence="1">
    <location>
        <begin position="21"/>
        <end position="98"/>
    </location>
</feature>
<protein>
    <submittedName>
        <fullName evidence="2">Uncharacterized protein</fullName>
    </submittedName>
</protein>
<dbReference type="AlphaFoldDB" id="A0A8J2KES0"/>
<keyword evidence="1" id="KW-0732">Signal</keyword>
<sequence>MSNKVIVALATFAMVALSLGLSKQEDQSLGKRDAVNKIREAIIQQDVQVGMNRQGRIFLSNGLFGNLFNLSAILASAPENTTSLTFLPLATILFGNKG</sequence>
<comment type="caution">
    <text evidence="2">The sequence shown here is derived from an EMBL/GenBank/DDBJ whole genome shotgun (WGS) entry which is preliminary data.</text>
</comment>
<evidence type="ECO:0000313" key="3">
    <source>
        <dbReference type="Proteomes" id="UP000708208"/>
    </source>
</evidence>
<feature type="signal peptide" evidence="1">
    <location>
        <begin position="1"/>
        <end position="20"/>
    </location>
</feature>
<keyword evidence="3" id="KW-1185">Reference proteome</keyword>